<dbReference type="Pfam" id="PF04999">
    <property type="entry name" value="FtsL"/>
    <property type="match status" value="1"/>
</dbReference>
<comment type="subunit">
    <text evidence="8">Part of a complex composed of FtsB, FtsL and FtsQ.</text>
</comment>
<evidence type="ECO:0000256" key="8">
    <source>
        <dbReference type="HAMAP-Rule" id="MF_00910"/>
    </source>
</evidence>
<dbReference type="HAMAP" id="MF_00910">
    <property type="entry name" value="FtsL"/>
    <property type="match status" value="1"/>
</dbReference>
<keyword evidence="5 8" id="KW-1133">Transmembrane helix</keyword>
<dbReference type="EMBL" id="CP039268">
    <property type="protein sequence ID" value="QGU31849.1"/>
    <property type="molecule type" value="Genomic_DNA"/>
</dbReference>
<evidence type="ECO:0000256" key="5">
    <source>
        <dbReference type="ARBA" id="ARBA00022989"/>
    </source>
</evidence>
<dbReference type="InterPro" id="IPR011922">
    <property type="entry name" value="Cell_div_FtsL"/>
</dbReference>
<evidence type="ECO:0000313" key="11">
    <source>
        <dbReference type="Proteomes" id="UP000426424"/>
    </source>
</evidence>
<protein>
    <recommendedName>
        <fullName evidence="8 9">Cell division protein FtsL</fullName>
    </recommendedName>
</protein>
<evidence type="ECO:0000256" key="6">
    <source>
        <dbReference type="ARBA" id="ARBA00023136"/>
    </source>
</evidence>
<evidence type="ECO:0000256" key="1">
    <source>
        <dbReference type="ARBA" id="ARBA00004401"/>
    </source>
</evidence>
<dbReference type="PANTHER" id="PTHR37479:SF1">
    <property type="entry name" value="CELL DIVISION PROTEIN FTSL"/>
    <property type="match status" value="1"/>
</dbReference>
<evidence type="ECO:0000256" key="2">
    <source>
        <dbReference type="ARBA" id="ARBA00022475"/>
    </source>
</evidence>
<comment type="similarity">
    <text evidence="8">Belongs to the FtsL family.</text>
</comment>
<accession>A0A6I6EA86</accession>
<sequence>MTRARLFTAAGLMLAVILTAIAVVYTKYLTRLHFVQLQDLRAQRDAIDVEWNRLRLEEAALSTHGLVERKARHELGMFAPRAGDVLLIEERVHAQP</sequence>
<keyword evidence="11" id="KW-1185">Reference proteome</keyword>
<comment type="function">
    <text evidence="8">Essential cell division protein. May link together the upstream cell division proteins, which are predominantly cytoplasmic, with the downstream cell division proteins, which are predominantly periplasmic.</text>
</comment>
<keyword evidence="7 8" id="KW-0131">Cell cycle</keyword>
<keyword evidence="3 8" id="KW-0132">Cell division</keyword>
<dbReference type="GO" id="GO:0032153">
    <property type="term" value="C:cell division site"/>
    <property type="evidence" value="ECO:0007669"/>
    <property type="project" value="UniProtKB-UniRule"/>
</dbReference>
<dbReference type="KEGG" id="ttp:E6P07_01940"/>
<dbReference type="Proteomes" id="UP000426424">
    <property type="component" value="Chromosome"/>
</dbReference>
<dbReference type="GO" id="GO:0043093">
    <property type="term" value="P:FtsZ-dependent cytokinesis"/>
    <property type="evidence" value="ECO:0007669"/>
    <property type="project" value="UniProtKB-UniRule"/>
</dbReference>
<comment type="subcellular location">
    <subcellularLocation>
        <location evidence="8">Cell inner membrane</location>
        <topology evidence="8">Single-pass type II membrane protein</topology>
    </subcellularLocation>
    <subcellularLocation>
        <location evidence="1">Cell membrane</location>
        <topology evidence="1">Single-pass type II membrane protein</topology>
    </subcellularLocation>
    <text evidence="8">Localizes to the division septum where it forms a ring structure.</text>
</comment>
<proteinExistence type="inferred from homology"/>
<dbReference type="OrthoDB" id="5298556at2"/>
<name>A0A6I6EA86_THETI</name>
<keyword evidence="6 8" id="KW-0472">Membrane</keyword>
<evidence type="ECO:0000256" key="4">
    <source>
        <dbReference type="ARBA" id="ARBA00022692"/>
    </source>
</evidence>
<dbReference type="RefSeq" id="WP_153974048.1">
    <property type="nucleotide sequence ID" value="NZ_CP039268.1"/>
</dbReference>
<dbReference type="NCBIfam" id="TIGR02209">
    <property type="entry name" value="ftsL_broad"/>
    <property type="match status" value="1"/>
</dbReference>
<gene>
    <name evidence="8 10" type="primary">ftsL</name>
    <name evidence="10" type="ORF">E6P07_01940</name>
</gene>
<keyword evidence="4 8" id="KW-0812">Transmembrane</keyword>
<keyword evidence="8" id="KW-0997">Cell inner membrane</keyword>
<reference evidence="10 11" key="1">
    <citation type="submission" date="2019-12" db="EMBL/GenBank/DDBJ databases">
        <title>The complete genome of the thermophilic, anoxygenic phototrophic gammaproteobacterium Thermochromatium tepidum.</title>
        <authorList>
            <person name="Sattley W.M."/>
            <person name="Swingley W.D."/>
            <person name="Burchell B.M."/>
            <person name="Gurbani S.A."/>
            <person name="Kujawa C.M."/>
            <person name="Nuccio D.A."/>
            <person name="Schladweiler J."/>
            <person name="Shaffer K.N."/>
            <person name="Stokes L.M."/>
            <person name="Touchman J.W."/>
            <person name="Blankenship R.E."/>
            <person name="Madigan M.T."/>
        </authorList>
    </citation>
    <scope>NUCLEOTIDE SEQUENCE [LARGE SCALE GENOMIC DNA]</scope>
    <source>
        <strain evidence="10 11">ATCC 43061</strain>
    </source>
</reference>
<evidence type="ECO:0000256" key="3">
    <source>
        <dbReference type="ARBA" id="ARBA00022618"/>
    </source>
</evidence>
<dbReference type="GO" id="GO:0005886">
    <property type="term" value="C:plasma membrane"/>
    <property type="evidence" value="ECO:0007669"/>
    <property type="project" value="UniProtKB-SubCell"/>
</dbReference>
<dbReference type="AlphaFoldDB" id="A0A6I6EA86"/>
<keyword evidence="2 8" id="KW-1003">Cell membrane</keyword>
<evidence type="ECO:0000256" key="9">
    <source>
        <dbReference type="NCBIfam" id="TIGR02209"/>
    </source>
</evidence>
<evidence type="ECO:0000256" key="7">
    <source>
        <dbReference type="ARBA" id="ARBA00023306"/>
    </source>
</evidence>
<dbReference type="PANTHER" id="PTHR37479">
    <property type="entry name" value="CELL DIVISION PROTEIN FTSL"/>
    <property type="match status" value="1"/>
</dbReference>
<organism evidence="10 11">
    <name type="scientific">Thermochromatium tepidum ATCC 43061</name>
    <dbReference type="NCBI Taxonomy" id="316276"/>
    <lineage>
        <taxon>Bacteria</taxon>
        <taxon>Pseudomonadati</taxon>
        <taxon>Pseudomonadota</taxon>
        <taxon>Gammaproteobacteria</taxon>
        <taxon>Chromatiales</taxon>
        <taxon>Chromatiaceae</taxon>
        <taxon>Thermochromatium</taxon>
    </lineage>
</organism>
<evidence type="ECO:0000313" key="10">
    <source>
        <dbReference type="EMBL" id="QGU31849.1"/>
    </source>
</evidence>